<feature type="region of interest" description="Disordered" evidence="1">
    <location>
        <begin position="158"/>
        <end position="219"/>
    </location>
</feature>
<reference evidence="2 3" key="1">
    <citation type="submission" date="2015-11" db="EMBL/GenBank/DDBJ databases">
        <title>Genomes and virulence difference between two physiological races of Phytophthora nicotianae.</title>
        <authorList>
            <person name="Liu H."/>
            <person name="Ma X."/>
            <person name="Yu H."/>
            <person name="Fang D."/>
            <person name="Li Y."/>
            <person name="Wang X."/>
            <person name="Wang W."/>
            <person name="Dong Y."/>
            <person name="Xiao B."/>
        </authorList>
    </citation>
    <scope>NUCLEOTIDE SEQUENCE [LARGE SCALE GENOMIC DNA]</scope>
    <source>
        <strain evidence="3">race 0</strain>
    </source>
</reference>
<dbReference type="Proteomes" id="UP000052943">
    <property type="component" value="Unassembled WGS sequence"/>
</dbReference>
<accession>A0A0W8C1J4</accession>
<evidence type="ECO:0000256" key="1">
    <source>
        <dbReference type="SAM" id="MobiDB-lite"/>
    </source>
</evidence>
<organism evidence="2 3">
    <name type="scientific">Phytophthora nicotianae</name>
    <name type="common">Potato buckeye rot agent</name>
    <name type="synonym">Phytophthora parasitica</name>
    <dbReference type="NCBI Taxonomy" id="4792"/>
    <lineage>
        <taxon>Eukaryota</taxon>
        <taxon>Sar</taxon>
        <taxon>Stramenopiles</taxon>
        <taxon>Oomycota</taxon>
        <taxon>Peronosporomycetes</taxon>
        <taxon>Peronosporales</taxon>
        <taxon>Peronosporaceae</taxon>
        <taxon>Phytophthora</taxon>
    </lineage>
</organism>
<evidence type="ECO:0000313" key="3">
    <source>
        <dbReference type="Proteomes" id="UP000052943"/>
    </source>
</evidence>
<proteinExistence type="predicted"/>
<sequence>MTELFSFASVLNPCEETRDESVVSDHPELPMESSRNRRRNPDPFGKPSELLQRIGLRGKEVVKILKDRDWEVCDPKALQEHKLYYVPGGKAKGDLALQGEDFFVGEGELYAYILEKGGLHFLLPDEGYSTETNINEESDFEILDQPLPLVAPVRQNAVDTRTDNVESTVPQAKEKSGELLQEPSDAPKASLDHQPKQKRRKKISTANGKTAAKAKAKCQVRKPRKKVDTKVATFAAQCSVKEEKIPFVVADGCGHFVEFGAYEAALTARGWRAQLFQDIDLHLLRCVAAIARRQLALEITSGEQPPFSRSSEDCTHEGVHHELKVVSSGIKASQNDLSSMVAVIIGQAERSHSPERVECAARIGIPGFVSTGSGNLMLMRDIERHLLLIVAAVRQYLRARSTSSYTGGAVSTSKRSDLRALQLNIEKMNAELTELSTIVSTQAETLSQKTSTTPVRVYLNVSCNSSHLTRRSCRWNSTLTSRPTVSNGSCNYN</sequence>
<dbReference type="EMBL" id="LNFO01005467">
    <property type="protein sequence ID" value="KUF77876.1"/>
    <property type="molecule type" value="Genomic_DNA"/>
</dbReference>
<evidence type="ECO:0000313" key="2">
    <source>
        <dbReference type="EMBL" id="KUF77876.1"/>
    </source>
</evidence>
<protein>
    <submittedName>
        <fullName evidence="2">Uncharacterized protein</fullName>
    </submittedName>
</protein>
<gene>
    <name evidence="2" type="ORF">AM587_10006807</name>
</gene>
<dbReference type="OrthoDB" id="102375at2759"/>
<comment type="caution">
    <text evidence="2">The sequence shown here is derived from an EMBL/GenBank/DDBJ whole genome shotgun (WGS) entry which is preliminary data.</text>
</comment>
<dbReference type="AlphaFoldDB" id="A0A0W8C1J4"/>
<name>A0A0W8C1J4_PHYNI</name>
<feature type="region of interest" description="Disordered" evidence="1">
    <location>
        <begin position="17"/>
        <end position="46"/>
    </location>
</feature>
<feature type="compositionally biased region" description="Basic and acidic residues" evidence="1">
    <location>
        <begin position="17"/>
        <end position="29"/>
    </location>
</feature>